<keyword evidence="2" id="KW-1133">Transmembrane helix</keyword>
<feature type="compositionally biased region" description="Low complexity" evidence="1">
    <location>
        <begin position="125"/>
        <end position="134"/>
    </location>
</feature>
<dbReference type="GeneID" id="40323038"/>
<dbReference type="GO" id="GO:0006508">
    <property type="term" value="P:proteolysis"/>
    <property type="evidence" value="ECO:0007669"/>
    <property type="project" value="UniProtKB-KW"/>
</dbReference>
<evidence type="ECO:0000256" key="1">
    <source>
        <dbReference type="SAM" id="MobiDB-lite"/>
    </source>
</evidence>
<feature type="compositionally biased region" description="Gly residues" evidence="1">
    <location>
        <begin position="114"/>
        <end position="124"/>
    </location>
</feature>
<sequence length="247" mass="23792">VHAEVKCLGAEVKLKMKKSSGEDWMSCTSGAEVPWEIPPFDADKVKCPEYDEVCTISAIGGSVRTGFEWDGKDKVWKRKAPVEEPEPAPESAPPVAGPAEVGPAIALPPEENSAGGGGGTGGSSEPGSGVPSTGQGLPAADPEGAQEPVPGEGGVAAPEAGDIEGRPPESSHGGSGGVSPPAGTLPAGGDAADKAGDGAATLAGPNGTGAAGKNDATPPAHGDGTVAAAGLSLLLLLAAAAAAAALC</sequence>
<proteinExistence type="predicted"/>
<accession>A0A3R7JYN9</accession>
<dbReference type="Proteomes" id="UP000284403">
    <property type="component" value="Unassembled WGS sequence"/>
</dbReference>
<feature type="compositionally biased region" description="Low complexity" evidence="1">
    <location>
        <begin position="147"/>
        <end position="160"/>
    </location>
</feature>
<keyword evidence="2" id="KW-0812">Transmembrane</keyword>
<keyword evidence="3" id="KW-0645">Protease</keyword>
<dbReference type="RefSeq" id="XP_029223632.1">
    <property type="nucleotide sequence ID" value="XM_029376246.1"/>
</dbReference>
<name>A0A3R7JYN9_9TRYP</name>
<feature type="transmembrane region" description="Helical" evidence="2">
    <location>
        <begin position="226"/>
        <end position="246"/>
    </location>
</feature>
<feature type="compositionally biased region" description="Low complexity" evidence="1">
    <location>
        <begin position="170"/>
        <end position="190"/>
    </location>
</feature>
<keyword evidence="3" id="KW-0378">Hydrolase</keyword>
<evidence type="ECO:0000313" key="4">
    <source>
        <dbReference type="Proteomes" id="UP000284403"/>
    </source>
</evidence>
<evidence type="ECO:0000256" key="2">
    <source>
        <dbReference type="SAM" id="Phobius"/>
    </source>
</evidence>
<keyword evidence="4" id="KW-1185">Reference proteome</keyword>
<evidence type="ECO:0000313" key="3">
    <source>
        <dbReference type="EMBL" id="RNE97564.1"/>
    </source>
</evidence>
<organism evidence="3 4">
    <name type="scientific">Trypanosoma conorhini</name>
    <dbReference type="NCBI Taxonomy" id="83891"/>
    <lineage>
        <taxon>Eukaryota</taxon>
        <taxon>Discoba</taxon>
        <taxon>Euglenozoa</taxon>
        <taxon>Kinetoplastea</taxon>
        <taxon>Metakinetoplastina</taxon>
        <taxon>Trypanosomatida</taxon>
        <taxon>Trypanosomatidae</taxon>
        <taxon>Trypanosoma</taxon>
    </lineage>
</organism>
<dbReference type="OrthoDB" id="10543487at2759"/>
<protein>
    <submittedName>
        <fullName evidence="3">Surface protease GP63</fullName>
    </submittedName>
</protein>
<keyword evidence="2" id="KW-0472">Membrane</keyword>
<feature type="non-terminal residue" evidence="3">
    <location>
        <position position="1"/>
    </location>
</feature>
<dbReference type="EMBL" id="MKKU01001121">
    <property type="protein sequence ID" value="RNE97564.1"/>
    <property type="molecule type" value="Genomic_DNA"/>
</dbReference>
<feature type="region of interest" description="Disordered" evidence="1">
    <location>
        <begin position="78"/>
        <end position="225"/>
    </location>
</feature>
<dbReference type="Gene3D" id="2.30.34.10">
    <property type="entry name" value="Leishmanolysin domain 4"/>
    <property type="match status" value="1"/>
</dbReference>
<comment type="caution">
    <text evidence="3">The sequence shown here is derived from an EMBL/GenBank/DDBJ whole genome shotgun (WGS) entry which is preliminary data.</text>
</comment>
<dbReference type="GO" id="GO:0008233">
    <property type="term" value="F:peptidase activity"/>
    <property type="evidence" value="ECO:0007669"/>
    <property type="project" value="UniProtKB-KW"/>
</dbReference>
<gene>
    <name evidence="3" type="ORF">Tco025E_09427</name>
</gene>
<reference evidence="3 4" key="1">
    <citation type="journal article" date="2018" name="BMC Genomics">
        <title>Genomic comparison of Trypanosoma conorhini and Trypanosoma rangeli to Trypanosoma cruzi strains of high and low virulence.</title>
        <authorList>
            <person name="Bradwell K.R."/>
            <person name="Koparde V.N."/>
            <person name="Matveyev A.V."/>
            <person name="Serrano M.G."/>
            <person name="Alves J.M."/>
            <person name="Parikh H."/>
            <person name="Huang B."/>
            <person name="Lee V."/>
            <person name="Espinosa-Alvarez O."/>
            <person name="Ortiz P.A."/>
            <person name="Costa-Martins A.G."/>
            <person name="Teixeira M.M."/>
            <person name="Buck G.A."/>
        </authorList>
    </citation>
    <scope>NUCLEOTIDE SEQUENCE [LARGE SCALE GENOMIC DNA]</scope>
    <source>
        <strain evidence="3 4">025E</strain>
    </source>
</reference>
<dbReference type="AlphaFoldDB" id="A0A3R7JYN9"/>